<dbReference type="Pfam" id="PF13639">
    <property type="entry name" value="zf-RING_2"/>
    <property type="match status" value="1"/>
</dbReference>
<dbReference type="InterPro" id="IPR019786">
    <property type="entry name" value="Zinc_finger_PHD-type_CS"/>
</dbReference>
<feature type="region of interest" description="Disordered" evidence="5">
    <location>
        <begin position="1651"/>
        <end position="1679"/>
    </location>
</feature>
<gene>
    <name evidence="8" type="ORF">CEUTPL_LOCUS9629</name>
</gene>
<evidence type="ECO:0000259" key="7">
    <source>
        <dbReference type="PROSITE" id="PS50089"/>
    </source>
</evidence>
<dbReference type="InterPro" id="IPR017907">
    <property type="entry name" value="Znf_RING_CS"/>
</dbReference>
<dbReference type="EMBL" id="OU892281">
    <property type="protein sequence ID" value="CAH1131039.1"/>
    <property type="molecule type" value="Genomic_DNA"/>
</dbReference>
<feature type="compositionally biased region" description="Low complexity" evidence="5">
    <location>
        <begin position="697"/>
        <end position="707"/>
    </location>
</feature>
<dbReference type="SMART" id="SM00184">
    <property type="entry name" value="RING"/>
    <property type="match status" value="2"/>
</dbReference>
<feature type="compositionally biased region" description="Basic and acidic residues" evidence="5">
    <location>
        <begin position="1122"/>
        <end position="1217"/>
    </location>
</feature>
<evidence type="ECO:0000256" key="3">
    <source>
        <dbReference type="ARBA" id="ARBA00022833"/>
    </source>
</evidence>
<feature type="region of interest" description="Disordered" evidence="5">
    <location>
        <begin position="999"/>
        <end position="1034"/>
    </location>
</feature>
<dbReference type="InterPro" id="IPR001965">
    <property type="entry name" value="Znf_PHD"/>
</dbReference>
<dbReference type="Pfam" id="PF00628">
    <property type="entry name" value="PHD"/>
    <property type="match status" value="1"/>
</dbReference>
<feature type="compositionally biased region" description="Polar residues" evidence="5">
    <location>
        <begin position="26"/>
        <end position="42"/>
    </location>
</feature>
<evidence type="ECO:0000313" key="9">
    <source>
        <dbReference type="Proteomes" id="UP001152799"/>
    </source>
</evidence>
<sequence>MSSSSSGDENEGPHKRKRKVRRLPDSPSNTSSGSPIIGASTSRTRRNLPARQFTKSDSDSSDSDVFVRRKKIPKVDFSSDSSSSTFYRRKPNGPFRFFSSDESEDSDRPIGVKKPDRLVITSDLEDSQWETESNSDDEIQGSCKANASVLAEGAAIDSDCSDGQSEKCPICLVRFKLQKVGVPENCGHKFCLECILEWSKTVNTCPVDRKEYNAITARSGLNEKVLKTIPVDTPVAQHFDEIIDGFDEQIICIICGSGQNEDRLLLCDGCDLGYHLYCLTPPLSEVPNDPWFCEICRSADEPSLVDLLEDGEDEVPRLYRIATVRLIPRTRQSERVRRLVQNNRNQRQHQTVNENSPSTSRGRVNSSRVSSTSTRKPKKKSRKRKTVTRYTTVWELDRNGEAVPVQKKVKSRKRKSKKKQRRPSTAQKSVKNRLASQLGMCAPRNTSQILPDVRPSGNSSNNIGHRRHQAGIPALDLVGSVNRLDYFSQSEDEVLPSEGIHTLLARRAPNPLDIMNLRRVARRKAAVVGDIPTVSSSTDILDSIMDSQERFLSKNSILSVVDSSGKLQIDSKKKEPSINNNTPSKPDFNSYSVRETPWNNGRNSGSYRPYNNRNNWSNNRNNWQNNSYQGRYGQSNNYNNYNNDGNNYTNNYGPNNVQGQDQLYNDTPQDYTQRTLSETETAQEEEEEEEEEEEQVAESSNAAAAAADDGDVDIYGDIEMVSTSKVEDDFPFTSPTVAEIPNLVTNTNTDDDNDSESGMVIDTDPVSSTVQVYSPAQPTDSPDEQSVDDPQSVALEFDQLTRELSSGFNALQEMEKEFATGLKQFEPLMSSSEPTSEIPITDPEITDDIPVPDEVSAETIPMPIDQPQQSSFTFRSNRGSTEKVHDDDDTSNDECPNFSIYSKESKSVALHTDTNLITESSEKPEEIDPITDESAPSSPQPQKVTVEKTGSDPRLMLRSSSWNLGALYSDSEDESVVKKTSSFAVNDIKDMTEDILSEEDQERSYTPVLDERSDKKEGLEGLDTEMISDDDRNDFDEAHELKTVSDGDALEINAKESELEFTRPEDFEEGEIMNKNKEKEKIVDAGGESPSKTPEIKSKKDKEKSDSKKGDKDTKKKKKGKNKEGSEADSANKENMNKESFKKLTKNTKERNYRDKDKKKDSRERSRSKTPEITESEKDNKKKREKRKELERYNVRALIADKPRQPPKDQFGRDLRRTPSRSRSRSYTPPLPQTSPSRRRRTPSPVRAPSPATKRKSRSRTKTPPRRRSTSKRRSKSRSKTNKRKGRSTSRSGGRKRDRSKTKKRKRSVSRNKRKKSKDKSKKRQRRSTSRRRSRSPRGRSVTPRRDRREWTPSLSRSVTPDVRHNMSPSWTPPPEEDADTLRNQNVTVILNNDATRKRKEKRNRDRRRRKDEPPTLKRRRRERERTPPPSKEVFASGDNILVSVSFNNENETRDVSTRDNRKRKEGEQKKTRERRSKNRKDLSGVKPVAIIDLERSPFQEIASSPKDVIILSDSDNTQPEARNIQSNTCDSSQQVASPEATPDYAMGGPKTPPEPSVKFALLSKPPQLRAINNPLHDPLETIEEVADELNSSHKGPNTPLEDPPNSAPSSPDAYDPFEPTKSRSATPEVEVVCQGEVGDNQNQEVSNRVSLDLDKSGGQTPDIIKSSTPPMPDIQPADSQSSVQEITESESPVGLPAIQTQVSISKPVGQTIPFSSIQTTLATSTPVSSIIPTSRINILSSIITPSIIPTRIVQPNQVKSSPVKILPTKAAIKSTPIKPIQSKPLISSKKPNKQPNGNSSLDDINLEFDSPYSPGSSDYEDLFEPPIEPAKPKTLSKTKRSAVKKNQSTFDVLFGSPTNKKGMTANKRSPVKKGAKKGSKLVGVKIDEDSLKILEDMPNSAVEMQVKDKFLKKLNRQERVVEEVKLVLKPYYNKKKITKDEYKDIMRRAVPKICHNKNGEINPLKIRSLTEAYVKKLKHNKKVTSSSSLPQKVI</sequence>
<feature type="compositionally biased region" description="Polar residues" evidence="5">
    <location>
        <begin position="1794"/>
        <end position="1803"/>
    </location>
</feature>
<feature type="compositionally biased region" description="Basic and acidic residues" evidence="5">
    <location>
        <begin position="1094"/>
        <end position="1114"/>
    </location>
</feature>
<dbReference type="SUPFAM" id="SSF57850">
    <property type="entry name" value="RING/U-box"/>
    <property type="match status" value="1"/>
</dbReference>
<feature type="compositionally biased region" description="Basic residues" evidence="5">
    <location>
        <begin position="375"/>
        <end position="387"/>
    </location>
</feature>
<feature type="region of interest" description="Disordered" evidence="5">
    <location>
        <begin position="1"/>
        <end position="85"/>
    </location>
</feature>
<dbReference type="InterPro" id="IPR019787">
    <property type="entry name" value="Znf_PHD-finger"/>
</dbReference>
<feature type="compositionally biased region" description="Basic residues" evidence="5">
    <location>
        <begin position="1397"/>
        <end position="1410"/>
    </location>
</feature>
<keyword evidence="2 4" id="KW-0863">Zinc-finger</keyword>
<feature type="compositionally biased region" description="Low complexity" evidence="5">
    <location>
        <begin position="1608"/>
        <end position="1617"/>
    </location>
</feature>
<dbReference type="CDD" id="cd15536">
    <property type="entry name" value="PHD_PHRF1"/>
    <property type="match status" value="1"/>
</dbReference>
<accession>A0A9P0GSJ7</accession>
<dbReference type="PROSITE" id="PS00518">
    <property type="entry name" value="ZF_RING_1"/>
    <property type="match status" value="1"/>
</dbReference>
<feature type="region of interest" description="Disordered" evidence="5">
    <location>
        <begin position="1055"/>
        <end position="1484"/>
    </location>
</feature>
<feature type="region of interest" description="Disordered" evidence="5">
    <location>
        <begin position="826"/>
        <end position="957"/>
    </location>
</feature>
<feature type="compositionally biased region" description="Basic residues" evidence="5">
    <location>
        <begin position="407"/>
        <end position="422"/>
    </location>
</feature>
<evidence type="ECO:0008006" key="10">
    <source>
        <dbReference type="Google" id="ProtNLM"/>
    </source>
</evidence>
<dbReference type="PANTHER" id="PTHR12618">
    <property type="entry name" value="PHD AND RING FINGER DOMAIN-CONTAINING PROTEIN 1"/>
    <property type="match status" value="1"/>
</dbReference>
<dbReference type="InterPro" id="IPR057031">
    <property type="entry name" value="SFR19-like_C"/>
</dbReference>
<feature type="domain" description="PHD-type" evidence="6">
    <location>
        <begin position="249"/>
        <end position="299"/>
    </location>
</feature>
<dbReference type="PROSITE" id="PS50016">
    <property type="entry name" value="ZF_PHD_2"/>
    <property type="match status" value="1"/>
</dbReference>
<feature type="compositionally biased region" description="Acidic residues" evidence="5">
    <location>
        <begin position="681"/>
        <end position="696"/>
    </location>
</feature>
<dbReference type="PROSITE" id="PS01359">
    <property type="entry name" value="ZF_PHD_1"/>
    <property type="match status" value="1"/>
</dbReference>
<feature type="region of interest" description="Disordered" evidence="5">
    <location>
        <begin position="1518"/>
        <end position="1630"/>
    </location>
</feature>
<dbReference type="PANTHER" id="PTHR12618:SF20">
    <property type="entry name" value="PHD AND RING FINGER DOMAIN-CONTAINING PROTEIN 1"/>
    <property type="match status" value="1"/>
</dbReference>
<feature type="compositionally biased region" description="Polar residues" evidence="5">
    <location>
        <begin position="1518"/>
        <end position="1537"/>
    </location>
</feature>
<feature type="region of interest" description="Disordered" evidence="5">
    <location>
        <begin position="339"/>
        <end position="387"/>
    </location>
</feature>
<feature type="compositionally biased region" description="Basic residues" evidence="5">
    <location>
        <begin position="1835"/>
        <end position="1844"/>
    </location>
</feature>
<feature type="compositionally biased region" description="Basic and acidic residues" evidence="5">
    <location>
        <begin position="1451"/>
        <end position="1471"/>
    </location>
</feature>
<evidence type="ECO:0000256" key="4">
    <source>
        <dbReference type="PROSITE-ProRule" id="PRU00175"/>
    </source>
</evidence>
<feature type="compositionally biased region" description="Basic and acidic residues" evidence="5">
    <location>
        <begin position="1009"/>
        <end position="1019"/>
    </location>
</feature>
<evidence type="ECO:0000313" key="8">
    <source>
        <dbReference type="EMBL" id="CAH1131039.1"/>
    </source>
</evidence>
<feature type="region of interest" description="Disordered" evidence="5">
    <location>
        <begin position="403"/>
        <end position="432"/>
    </location>
</feature>
<feature type="compositionally biased region" description="Polar residues" evidence="5">
    <location>
        <begin position="765"/>
        <end position="780"/>
    </location>
</feature>
<feature type="compositionally biased region" description="Polar residues" evidence="5">
    <location>
        <begin position="1382"/>
        <end position="1394"/>
    </location>
</feature>
<dbReference type="Pfam" id="PF23030">
    <property type="entry name" value="SCAF11-like_C"/>
    <property type="match status" value="1"/>
</dbReference>
<evidence type="ECO:0000259" key="6">
    <source>
        <dbReference type="PROSITE" id="PS50016"/>
    </source>
</evidence>
<feature type="compositionally biased region" description="Polar residues" evidence="5">
    <location>
        <begin position="657"/>
        <end position="676"/>
    </location>
</feature>
<evidence type="ECO:0000256" key="1">
    <source>
        <dbReference type="ARBA" id="ARBA00022723"/>
    </source>
</evidence>
<dbReference type="InterPro" id="IPR013083">
    <property type="entry name" value="Znf_RING/FYVE/PHD"/>
</dbReference>
<dbReference type="Gene3D" id="3.30.40.10">
    <property type="entry name" value="Zinc/RING finger domain, C3HC4 (zinc finger)"/>
    <property type="match status" value="2"/>
</dbReference>
<dbReference type="CDD" id="cd16635">
    <property type="entry name" value="mRING-HC-C3HC3D_PHRF1"/>
    <property type="match status" value="1"/>
</dbReference>
<dbReference type="InterPro" id="IPR011011">
    <property type="entry name" value="Znf_FYVE_PHD"/>
</dbReference>
<feature type="domain" description="RING-type" evidence="7">
    <location>
        <begin position="168"/>
        <end position="209"/>
    </location>
</feature>
<feature type="compositionally biased region" description="Basic residues" evidence="5">
    <location>
        <begin position="1253"/>
        <end position="1338"/>
    </location>
</feature>
<feature type="compositionally biased region" description="Polar residues" evidence="5">
    <location>
        <begin position="1845"/>
        <end position="1862"/>
    </location>
</feature>
<dbReference type="GO" id="GO:0008270">
    <property type="term" value="F:zinc ion binding"/>
    <property type="evidence" value="ECO:0007669"/>
    <property type="project" value="UniProtKB-KW"/>
</dbReference>
<name>A0A9P0GSJ7_9CUCU</name>
<feature type="compositionally biased region" description="Polar residues" evidence="5">
    <location>
        <begin position="866"/>
        <end position="879"/>
    </location>
</feature>
<dbReference type="Proteomes" id="UP001152799">
    <property type="component" value="Chromosome 5"/>
</dbReference>
<feature type="compositionally biased region" description="Low complexity" evidence="5">
    <location>
        <begin position="610"/>
        <end position="629"/>
    </location>
</feature>
<dbReference type="PROSITE" id="PS50089">
    <property type="entry name" value="ZF_RING_2"/>
    <property type="match status" value="1"/>
</dbReference>
<protein>
    <recommendedName>
        <fullName evidence="10">PHD and RING finger domain-containing protein 1</fullName>
    </recommendedName>
</protein>
<feature type="region of interest" description="Disordered" evidence="5">
    <location>
        <begin position="564"/>
        <end position="711"/>
    </location>
</feature>
<feature type="compositionally biased region" description="Basic and acidic residues" evidence="5">
    <location>
        <begin position="1072"/>
        <end position="1083"/>
    </location>
</feature>
<evidence type="ECO:0000256" key="2">
    <source>
        <dbReference type="ARBA" id="ARBA00022771"/>
    </source>
</evidence>
<feature type="compositionally biased region" description="Polar residues" evidence="5">
    <location>
        <begin position="934"/>
        <end position="943"/>
    </location>
</feature>
<feature type="region of interest" description="Disordered" evidence="5">
    <location>
        <begin position="726"/>
        <end position="792"/>
    </location>
</feature>
<dbReference type="InterPro" id="IPR047157">
    <property type="entry name" value="PHRF1/Atg35"/>
</dbReference>
<organism evidence="8 9">
    <name type="scientific">Ceutorhynchus assimilis</name>
    <name type="common">cabbage seed weevil</name>
    <dbReference type="NCBI Taxonomy" id="467358"/>
    <lineage>
        <taxon>Eukaryota</taxon>
        <taxon>Metazoa</taxon>
        <taxon>Ecdysozoa</taxon>
        <taxon>Arthropoda</taxon>
        <taxon>Hexapoda</taxon>
        <taxon>Insecta</taxon>
        <taxon>Pterygota</taxon>
        <taxon>Neoptera</taxon>
        <taxon>Endopterygota</taxon>
        <taxon>Coleoptera</taxon>
        <taxon>Polyphaga</taxon>
        <taxon>Cucujiformia</taxon>
        <taxon>Curculionidae</taxon>
        <taxon>Ceutorhynchinae</taxon>
        <taxon>Ceutorhynchus</taxon>
    </lineage>
</organism>
<feature type="region of interest" description="Disordered" evidence="5">
    <location>
        <begin position="1778"/>
        <end position="1877"/>
    </location>
</feature>
<dbReference type="SMART" id="SM00249">
    <property type="entry name" value="PHD"/>
    <property type="match status" value="1"/>
</dbReference>
<reference evidence="8" key="1">
    <citation type="submission" date="2022-01" db="EMBL/GenBank/DDBJ databases">
        <authorList>
            <person name="King R."/>
        </authorList>
    </citation>
    <scope>NUCLEOTIDE SEQUENCE</scope>
</reference>
<feature type="compositionally biased region" description="Acidic residues" evidence="5">
    <location>
        <begin position="1020"/>
        <end position="1034"/>
    </location>
</feature>
<keyword evidence="9" id="KW-1185">Reference proteome</keyword>
<feature type="compositionally biased region" description="Low complexity" evidence="5">
    <location>
        <begin position="339"/>
        <end position="374"/>
    </location>
</feature>
<feature type="compositionally biased region" description="Low complexity" evidence="5">
    <location>
        <begin position="1243"/>
        <end position="1252"/>
    </location>
</feature>
<keyword evidence="1" id="KW-0479">Metal-binding</keyword>
<feature type="compositionally biased region" description="Polar residues" evidence="5">
    <location>
        <begin position="577"/>
        <end position="606"/>
    </location>
</feature>
<dbReference type="SUPFAM" id="SSF57903">
    <property type="entry name" value="FYVE/PHD zinc finger"/>
    <property type="match status" value="1"/>
</dbReference>
<keyword evidence="3" id="KW-0862">Zinc</keyword>
<evidence type="ECO:0000256" key="5">
    <source>
        <dbReference type="SAM" id="MobiDB-lite"/>
    </source>
</evidence>
<proteinExistence type="predicted"/>
<dbReference type="OrthoDB" id="1935339at2759"/>
<dbReference type="InterPro" id="IPR001841">
    <property type="entry name" value="Znf_RING"/>
</dbReference>
<feature type="compositionally biased region" description="Basic and acidic residues" evidence="5">
    <location>
        <begin position="1055"/>
        <end position="1065"/>
    </location>
</feature>
<feature type="compositionally biased region" description="Low complexity" evidence="5">
    <location>
        <begin position="636"/>
        <end position="656"/>
    </location>
</feature>